<gene>
    <name evidence="1" type="ORF">IC609_03665</name>
</gene>
<name>A0A927FHD0_9BURK</name>
<dbReference type="Pfam" id="PF09650">
    <property type="entry name" value="PHA_gran_rgn"/>
    <property type="match status" value="1"/>
</dbReference>
<dbReference type="NCBIfam" id="TIGR02610">
    <property type="entry name" value="PHA_gran_rgn"/>
    <property type="match status" value="1"/>
</dbReference>
<dbReference type="Proteomes" id="UP000647424">
    <property type="component" value="Unassembled WGS sequence"/>
</dbReference>
<dbReference type="InterPro" id="IPR013433">
    <property type="entry name" value="PHA_gran_rgn"/>
</dbReference>
<keyword evidence="2" id="KW-1185">Reference proteome</keyword>
<accession>A0A927FHD0</accession>
<dbReference type="RefSeq" id="WP_191818085.1">
    <property type="nucleotide sequence ID" value="NZ_JACYFT010000001.1"/>
</dbReference>
<comment type="caution">
    <text evidence="1">The sequence shown here is derived from an EMBL/GenBank/DDBJ whole genome shotgun (WGS) entry which is preliminary data.</text>
</comment>
<evidence type="ECO:0000313" key="1">
    <source>
        <dbReference type="EMBL" id="MBD8049630.1"/>
    </source>
</evidence>
<reference evidence="1" key="1">
    <citation type="submission" date="2020-09" db="EMBL/GenBank/DDBJ databases">
        <title>Genome seq and assembly of Limnohabitants sp.</title>
        <authorList>
            <person name="Chhetri G."/>
        </authorList>
    </citation>
    <scope>NUCLEOTIDE SEQUENCE</scope>
    <source>
        <strain evidence="1">JUR4</strain>
    </source>
</reference>
<organism evidence="1 2">
    <name type="scientific">Limnohabitans radicicola</name>
    <dbReference type="NCBI Taxonomy" id="2771427"/>
    <lineage>
        <taxon>Bacteria</taxon>
        <taxon>Pseudomonadati</taxon>
        <taxon>Pseudomonadota</taxon>
        <taxon>Betaproteobacteria</taxon>
        <taxon>Burkholderiales</taxon>
        <taxon>Comamonadaceae</taxon>
        <taxon>Limnohabitans</taxon>
    </lineage>
</organism>
<evidence type="ECO:0000313" key="2">
    <source>
        <dbReference type="Proteomes" id="UP000647424"/>
    </source>
</evidence>
<dbReference type="EMBL" id="JACYFT010000001">
    <property type="protein sequence ID" value="MBD8049630.1"/>
    <property type="molecule type" value="Genomic_DNA"/>
</dbReference>
<proteinExistence type="predicted"/>
<protein>
    <submittedName>
        <fullName evidence="1">Polyhydroxyalkanoic acid system family protein</fullName>
    </submittedName>
</protein>
<sequence length="97" mass="10845">MADLNIERTHNLGLPKAREIAERWREQAEAEWGMDCAVEPGDTEDVMRMSRSGVSGSLTVSANRFDLQLKLGFLLGAYADKIEQKIRQNLDELLGPA</sequence>
<dbReference type="AlphaFoldDB" id="A0A927FHD0"/>